<dbReference type="Gene3D" id="1.10.575.10">
    <property type="entry name" value="P1 Nuclease"/>
    <property type="match status" value="1"/>
</dbReference>
<organism evidence="8 9">
    <name type="scientific">Shewanella submarina</name>
    <dbReference type="NCBI Taxonomy" id="2016376"/>
    <lineage>
        <taxon>Bacteria</taxon>
        <taxon>Pseudomonadati</taxon>
        <taxon>Pseudomonadota</taxon>
        <taxon>Gammaproteobacteria</taxon>
        <taxon>Alteromonadales</taxon>
        <taxon>Shewanellaceae</taxon>
        <taxon>Shewanella</taxon>
    </lineage>
</organism>
<dbReference type="CDD" id="cd11010">
    <property type="entry name" value="S1-P1_nuclease"/>
    <property type="match status" value="1"/>
</dbReference>
<evidence type="ECO:0000313" key="8">
    <source>
        <dbReference type="EMBL" id="MFC3136959.1"/>
    </source>
</evidence>
<keyword evidence="3" id="KW-0255">Endonuclease</keyword>
<dbReference type="SUPFAM" id="SSF48537">
    <property type="entry name" value="Phospholipase C/P1 nuclease"/>
    <property type="match status" value="1"/>
</dbReference>
<keyword evidence="6" id="KW-0325">Glycoprotein</keyword>
<dbReference type="Pfam" id="PF02265">
    <property type="entry name" value="S1-P1_nuclease"/>
    <property type="match status" value="1"/>
</dbReference>
<comment type="caution">
    <text evidence="8">The sequence shown here is derived from an EMBL/GenBank/DDBJ whole genome shotgun (WGS) entry which is preliminary data.</text>
</comment>
<evidence type="ECO:0000256" key="5">
    <source>
        <dbReference type="ARBA" id="ARBA00023157"/>
    </source>
</evidence>
<evidence type="ECO:0000256" key="4">
    <source>
        <dbReference type="ARBA" id="ARBA00022801"/>
    </source>
</evidence>
<evidence type="ECO:0000256" key="1">
    <source>
        <dbReference type="ARBA" id="ARBA00022722"/>
    </source>
</evidence>
<keyword evidence="5" id="KW-1015">Disulfide bond</keyword>
<evidence type="ECO:0000313" key="9">
    <source>
        <dbReference type="Proteomes" id="UP001595621"/>
    </source>
</evidence>
<dbReference type="RefSeq" id="WP_248937277.1">
    <property type="nucleotide sequence ID" value="NZ_JAKILF010000008.1"/>
</dbReference>
<accession>A0ABV7G9C8</accession>
<dbReference type="PANTHER" id="PTHR33146:SF26">
    <property type="entry name" value="ENDONUCLEASE 4"/>
    <property type="match status" value="1"/>
</dbReference>
<keyword evidence="4" id="KW-0378">Hydrolase</keyword>
<feature type="chain" id="PRO_5045534030" evidence="7">
    <location>
        <begin position="27"/>
        <end position="297"/>
    </location>
</feature>
<evidence type="ECO:0000256" key="3">
    <source>
        <dbReference type="ARBA" id="ARBA00022759"/>
    </source>
</evidence>
<dbReference type="Proteomes" id="UP001595621">
    <property type="component" value="Unassembled WGS sequence"/>
</dbReference>
<gene>
    <name evidence="8" type="ORF">ACFOE0_01980</name>
</gene>
<keyword evidence="7" id="KW-0732">Signal</keyword>
<dbReference type="EMBL" id="JBHRTD010000001">
    <property type="protein sequence ID" value="MFC3136959.1"/>
    <property type="molecule type" value="Genomic_DNA"/>
</dbReference>
<sequence length="297" mass="32922">MRNILFGAQLLALILVSALVSSDALAWGQNGHRVIGQVAENHLTPNANRTVAALLGEDSLAEVSTWADEMRSNPDEMWQGMHHWHYININGTNDFNPHAYKVDADTPHKDIQNIYGAILKSIAVLESPTSSQQEKAFHLKLLTHMVGDIHQPMHAGHKHDKGGNDVDVEFFCSPTNLHALWDTKLIESLNLSYTELAAFIDTNNSSLIDEALNSAPSDWVLESHTLAQRLYQQPKTGLSYRYIYDFMPLVKQQLLLGGVRLAGLLNQIFDDSAPMSVSGKTDVGAETSNLSTQKNNR</sequence>
<dbReference type="PANTHER" id="PTHR33146">
    <property type="entry name" value="ENDONUCLEASE 4"/>
    <property type="match status" value="1"/>
</dbReference>
<dbReference type="InterPro" id="IPR003154">
    <property type="entry name" value="S1/P1nuclease"/>
</dbReference>
<evidence type="ECO:0000256" key="6">
    <source>
        <dbReference type="ARBA" id="ARBA00023180"/>
    </source>
</evidence>
<proteinExistence type="predicted"/>
<protein>
    <submittedName>
        <fullName evidence="8">S1/P1 nuclease</fullName>
    </submittedName>
</protein>
<name>A0ABV7G9C8_9GAMM</name>
<feature type="signal peptide" evidence="7">
    <location>
        <begin position="1"/>
        <end position="26"/>
    </location>
</feature>
<evidence type="ECO:0000256" key="7">
    <source>
        <dbReference type="SAM" id="SignalP"/>
    </source>
</evidence>
<evidence type="ECO:0000256" key="2">
    <source>
        <dbReference type="ARBA" id="ARBA00022723"/>
    </source>
</evidence>
<keyword evidence="2" id="KW-0479">Metal-binding</keyword>
<dbReference type="InterPro" id="IPR008947">
    <property type="entry name" value="PLipase_C/P1_nuclease_dom_sf"/>
</dbReference>
<keyword evidence="1" id="KW-0540">Nuclease</keyword>
<reference evidence="9" key="1">
    <citation type="journal article" date="2019" name="Int. J. Syst. Evol. Microbiol.">
        <title>The Global Catalogue of Microorganisms (GCM) 10K type strain sequencing project: providing services to taxonomists for standard genome sequencing and annotation.</title>
        <authorList>
            <consortium name="The Broad Institute Genomics Platform"/>
            <consortium name="The Broad Institute Genome Sequencing Center for Infectious Disease"/>
            <person name="Wu L."/>
            <person name="Ma J."/>
        </authorList>
    </citation>
    <scope>NUCLEOTIDE SEQUENCE [LARGE SCALE GENOMIC DNA]</scope>
    <source>
        <strain evidence="9">KCTC 52277</strain>
    </source>
</reference>
<keyword evidence="9" id="KW-1185">Reference proteome</keyword>